<dbReference type="OrthoDB" id="1688044at2759"/>
<dbReference type="Gene3D" id="3.40.50.80">
    <property type="entry name" value="Nucleotide-binding domain of ferredoxin-NADP reductase (FNR) module"/>
    <property type="match status" value="1"/>
</dbReference>
<dbReference type="InterPro" id="IPR017938">
    <property type="entry name" value="Riboflavin_synthase-like_b-brl"/>
</dbReference>
<gene>
    <name evidence="11" type="ORF">BN9_056080</name>
</gene>
<protein>
    <recommendedName>
        <fullName evidence="5">NADPH--hemoprotein reductase</fullName>
        <ecNumber evidence="5">1.6.2.4</ecNumber>
    </recommendedName>
</protein>
<keyword evidence="7" id="KW-0472">Membrane</keyword>
<dbReference type="PROSITE" id="PS00778">
    <property type="entry name" value="HIS_ACID_PHOSPHAT_2"/>
    <property type="match status" value="1"/>
</dbReference>
<comment type="caution">
    <text evidence="11">The sequence shown here is derived from an EMBL/GenBank/DDBJ whole genome shotgun (WGS) entry which is preliminary data.</text>
</comment>
<dbReference type="Proteomes" id="UP000053237">
    <property type="component" value="Unassembled WGS sequence"/>
</dbReference>
<evidence type="ECO:0000256" key="7">
    <source>
        <dbReference type="SAM" id="Phobius"/>
    </source>
</evidence>
<dbReference type="Pfam" id="PF00667">
    <property type="entry name" value="FAD_binding_1"/>
    <property type="match status" value="1"/>
</dbReference>
<feature type="region of interest" description="Disordered" evidence="6">
    <location>
        <begin position="500"/>
        <end position="531"/>
    </location>
</feature>
<dbReference type="InterPro" id="IPR033379">
    <property type="entry name" value="Acid_Pase_AS"/>
</dbReference>
<evidence type="ECO:0000313" key="12">
    <source>
        <dbReference type="Proteomes" id="UP000053237"/>
    </source>
</evidence>
<dbReference type="InParanoid" id="A0A024GE25"/>
<dbReference type="SUPFAM" id="SSF52343">
    <property type="entry name" value="Ferredoxin reductase-like, C-terminal NADP-linked domain"/>
    <property type="match status" value="1"/>
</dbReference>
<dbReference type="InterPro" id="IPR023173">
    <property type="entry name" value="NADPH_Cyt_P450_Rdtase_alpha"/>
</dbReference>
<dbReference type="Pfam" id="PF00175">
    <property type="entry name" value="NAD_binding_1"/>
    <property type="match status" value="1"/>
</dbReference>
<comment type="cofactor">
    <cofactor evidence="1">
        <name>FAD</name>
        <dbReference type="ChEBI" id="CHEBI:57692"/>
    </cofactor>
</comment>
<evidence type="ECO:0000256" key="6">
    <source>
        <dbReference type="SAM" id="MobiDB-lite"/>
    </source>
</evidence>
<keyword evidence="2" id="KW-0285">Flavoprotein</keyword>
<evidence type="ECO:0000256" key="5">
    <source>
        <dbReference type="ARBA" id="ARBA00023797"/>
    </source>
</evidence>
<dbReference type="CDD" id="cd07061">
    <property type="entry name" value="HP_HAP_like"/>
    <property type="match status" value="1"/>
</dbReference>
<organism evidence="11 12">
    <name type="scientific">Albugo candida</name>
    <dbReference type="NCBI Taxonomy" id="65357"/>
    <lineage>
        <taxon>Eukaryota</taxon>
        <taxon>Sar</taxon>
        <taxon>Stramenopiles</taxon>
        <taxon>Oomycota</taxon>
        <taxon>Peronosporomycetes</taxon>
        <taxon>Albuginales</taxon>
        <taxon>Albuginaceae</taxon>
        <taxon>Albugo</taxon>
    </lineage>
</organism>
<evidence type="ECO:0000259" key="10">
    <source>
        <dbReference type="Pfam" id="PF00667"/>
    </source>
</evidence>
<dbReference type="GO" id="GO:0005829">
    <property type="term" value="C:cytosol"/>
    <property type="evidence" value="ECO:0007669"/>
    <property type="project" value="TreeGrafter"/>
</dbReference>
<dbReference type="PROSITE" id="PS00616">
    <property type="entry name" value="HIS_ACID_PHOSPHAT_1"/>
    <property type="match status" value="1"/>
</dbReference>
<evidence type="ECO:0000259" key="9">
    <source>
        <dbReference type="Pfam" id="PF00175"/>
    </source>
</evidence>
<feature type="compositionally biased region" description="Basic and acidic residues" evidence="6">
    <location>
        <begin position="500"/>
        <end position="514"/>
    </location>
</feature>
<dbReference type="STRING" id="65357.A0A024GE25"/>
<dbReference type="InterPro" id="IPR003097">
    <property type="entry name" value="CysJ-like_FAD-binding"/>
</dbReference>
<proteinExistence type="predicted"/>
<dbReference type="PRINTS" id="PR00371">
    <property type="entry name" value="FPNCR"/>
</dbReference>
<keyword evidence="8" id="KW-0732">Signal</keyword>
<reference evidence="11 12" key="1">
    <citation type="submission" date="2012-05" db="EMBL/GenBank/DDBJ databases">
        <title>Recombination and specialization in a pathogen metapopulation.</title>
        <authorList>
            <person name="Gardiner A."/>
            <person name="Kemen E."/>
            <person name="Schultz-Larsen T."/>
            <person name="MacLean D."/>
            <person name="Van Oosterhout C."/>
            <person name="Jones J.D.G."/>
        </authorList>
    </citation>
    <scope>NUCLEOTIDE SEQUENCE [LARGE SCALE GENOMIC DNA]</scope>
    <source>
        <strain evidence="11 12">Ac Nc2</strain>
    </source>
</reference>
<evidence type="ECO:0000256" key="1">
    <source>
        <dbReference type="ARBA" id="ARBA00001974"/>
    </source>
</evidence>
<keyword evidence="12" id="KW-1185">Reference proteome</keyword>
<dbReference type="Gene3D" id="1.20.990.10">
    <property type="entry name" value="NADPH-cytochrome p450 Reductase, Chain A, domain 3"/>
    <property type="match status" value="1"/>
</dbReference>
<dbReference type="AlphaFoldDB" id="A0A024GE25"/>
<keyword evidence="4" id="KW-0560">Oxidoreductase</keyword>
<keyword evidence="7" id="KW-1133">Transmembrane helix</keyword>
<dbReference type="Gene3D" id="3.40.50.1240">
    <property type="entry name" value="Phosphoglycerate mutase-like"/>
    <property type="match status" value="1"/>
</dbReference>
<feature type="chain" id="PRO_5001532418" description="NADPH--hemoprotein reductase" evidence="8">
    <location>
        <begin position="23"/>
        <end position="996"/>
    </location>
</feature>
<dbReference type="InterPro" id="IPR039261">
    <property type="entry name" value="FNR_nucleotide-bd"/>
</dbReference>
<dbReference type="InterPro" id="IPR029033">
    <property type="entry name" value="His_PPase_superfam"/>
</dbReference>
<evidence type="ECO:0000256" key="2">
    <source>
        <dbReference type="ARBA" id="ARBA00022630"/>
    </source>
</evidence>
<dbReference type="EMBL" id="CAIX01000079">
    <property type="protein sequence ID" value="CCI44784.1"/>
    <property type="molecule type" value="Genomic_DNA"/>
</dbReference>
<dbReference type="PANTHER" id="PTHR19384">
    <property type="entry name" value="NITRIC OXIDE SYNTHASE-RELATED"/>
    <property type="match status" value="1"/>
</dbReference>
<dbReference type="InterPro" id="IPR001433">
    <property type="entry name" value="OxRdtase_FAD/NAD-bd"/>
</dbReference>
<keyword evidence="7" id="KW-0812">Transmembrane</keyword>
<name>A0A024GE25_9STRA</name>
<feature type="domain" description="Oxidoreductase FAD/NAD(P)-binding" evidence="9">
    <location>
        <begin position="859"/>
        <end position="969"/>
    </location>
</feature>
<feature type="transmembrane region" description="Helical" evidence="7">
    <location>
        <begin position="451"/>
        <end position="473"/>
    </location>
</feature>
<dbReference type="Gene3D" id="2.40.30.10">
    <property type="entry name" value="Translation factors"/>
    <property type="match status" value="1"/>
</dbReference>
<feature type="signal peptide" evidence="8">
    <location>
        <begin position="1"/>
        <end position="22"/>
    </location>
</feature>
<dbReference type="Pfam" id="PF00328">
    <property type="entry name" value="His_Phos_2"/>
    <property type="match status" value="1"/>
</dbReference>
<evidence type="ECO:0000256" key="8">
    <source>
        <dbReference type="SAM" id="SignalP"/>
    </source>
</evidence>
<keyword evidence="3" id="KW-0274">FAD</keyword>
<dbReference type="GO" id="GO:0003958">
    <property type="term" value="F:NADPH-hemoprotein reductase activity"/>
    <property type="evidence" value="ECO:0007669"/>
    <property type="project" value="UniProtKB-EC"/>
</dbReference>
<dbReference type="InterPro" id="IPR001709">
    <property type="entry name" value="Flavoprot_Pyr_Nucl_cyt_Rdtase"/>
</dbReference>
<evidence type="ECO:0000256" key="4">
    <source>
        <dbReference type="ARBA" id="ARBA00023002"/>
    </source>
</evidence>
<dbReference type="SUPFAM" id="SSF53254">
    <property type="entry name" value="Phosphoglycerate mutase-like"/>
    <property type="match status" value="1"/>
</dbReference>
<feature type="domain" description="Sulfite reductase [NADPH] flavoprotein alpha-component-like FAD-binding" evidence="10">
    <location>
        <begin position="622"/>
        <end position="812"/>
    </location>
</feature>
<dbReference type="GO" id="GO:0010181">
    <property type="term" value="F:FMN binding"/>
    <property type="evidence" value="ECO:0007669"/>
    <property type="project" value="TreeGrafter"/>
</dbReference>
<dbReference type="EC" id="1.6.2.4" evidence="5"/>
<accession>A0A024GE25</accession>
<dbReference type="GO" id="GO:0050660">
    <property type="term" value="F:flavin adenine dinucleotide binding"/>
    <property type="evidence" value="ECO:0007669"/>
    <property type="project" value="TreeGrafter"/>
</dbReference>
<evidence type="ECO:0000256" key="3">
    <source>
        <dbReference type="ARBA" id="ARBA00022827"/>
    </source>
</evidence>
<dbReference type="PANTHER" id="PTHR19384:SF17">
    <property type="entry name" value="NADPH--CYTOCHROME P450 REDUCTASE"/>
    <property type="match status" value="1"/>
</dbReference>
<evidence type="ECO:0000313" key="11">
    <source>
        <dbReference type="EMBL" id="CCI44784.1"/>
    </source>
</evidence>
<dbReference type="InterPro" id="IPR000560">
    <property type="entry name" value="His_Pase_clade-2"/>
</dbReference>
<sequence>MIASNGKVWLWLALRVVGIVKGGIYDSWKPHEYCNDLDHIESTRIEPLTLAEQHQVESLLQVQVLARHGSRAPYGRIFCWDEKKNNPMNAQWNCSTTSVSSQNIAVKSSAAGYGRLFRKHYTKGLNILKGDCVVGGLLPEGREQHAFNGLYLREAYIGPSPFNLFKTANISSIDTRRIYLRSDDQERTLGSGQVLFDAFFPPDASESKALGDLLQWNVADYSTDHINANENICPMMNYIADLSSTSKTFHDHITSRPVLELEERFSASVGNFSWNTVLECLSVARCNNLPLPNGVDEALFTRIFQEVELRQGLFLTFNDSWYSKVAMQPLFRDMINNIDDAIGNEENYAKLAIFMGHDATLMPFLAALQRDNWNKTWTPYAGAFVLELYKTTNGHAVRALYKGKPIKIPDCKHSLCDVKTFLRSLDYARSPRTCTEPTTGILASSSQHLFWYRYFAPFILAIIIVFTTLGIALSRIQRRRFTRAGLDAFLDFERRLQSEKEEKNHNKLETKDDMPLTELTPPEKPSEEECCGRDCPNCVFLVYQVHANSEKLLEYEKWIQKLRNPNLLNENRPQPATRYQIAYLDPNQLTASQHQWMDENQDTEFQVVENQLIAPDHPTQDGWTRSVRHIEFAISERQKNRLTNQCAINFAVYVPNSPTQVDRLLKILNADGNQLFQATRNASIQKFNPREFKNTRKRLIPKPFEHIANIREALSWTFDLESTPPSSFMSGLSAFCTDPKEIELLNQPDAVQQLQAQRPESTNVSIIKVMEQLSSLSLDFASLYQIAPFNPPRYYTISSSLEFDRNAISITLGYRYHSDVERGRCCSCYLSAIKAKDKVRGAMYQSLFVYPDTNQPIIMVGAGTGIAPFRALIQQLRVEKSNKNRSRPTHLYYGCNGDIDFLYKKEIEDACAKGVLSSLHVSYSQPSSESQGFYVQDELLAQKAFIRSHLLHDKGLLYVCGSRVLGQYIRQTLETILDINVLDALMHRNQVIFETW</sequence>
<dbReference type="SUPFAM" id="SSF63380">
    <property type="entry name" value="Riboflavin synthase domain-like"/>
    <property type="match status" value="1"/>
</dbReference>